<dbReference type="AlphaFoldDB" id="A0A371H6P8"/>
<dbReference type="EMBL" id="QJKJ01003449">
    <property type="protein sequence ID" value="RDX98457.1"/>
    <property type="molecule type" value="Genomic_DNA"/>
</dbReference>
<dbReference type="OrthoDB" id="1741911at2759"/>
<protein>
    <submittedName>
        <fullName evidence="1">Uncharacterized protein</fullName>
    </submittedName>
</protein>
<sequence>MWMNPFLEYLKKDNIPNDATQAKKLIREASKYILEMLFFSLLKCLDEDESGYVMRETHEGVCGSHIRGRALAVKSPKSAITGRH</sequence>
<proteinExistence type="predicted"/>
<evidence type="ECO:0000313" key="2">
    <source>
        <dbReference type="Proteomes" id="UP000257109"/>
    </source>
</evidence>
<reference evidence="1" key="1">
    <citation type="submission" date="2018-05" db="EMBL/GenBank/DDBJ databases">
        <title>Draft genome of Mucuna pruriens seed.</title>
        <authorList>
            <person name="Nnadi N.E."/>
            <person name="Vos R."/>
            <person name="Hasami M.H."/>
            <person name="Devisetty U.K."/>
            <person name="Aguiy J.C."/>
        </authorList>
    </citation>
    <scope>NUCLEOTIDE SEQUENCE [LARGE SCALE GENOMIC DNA]</scope>
    <source>
        <strain evidence="1">JCA_2017</strain>
    </source>
</reference>
<gene>
    <name evidence="1" type="ORF">CR513_18608</name>
</gene>
<organism evidence="1 2">
    <name type="scientific">Mucuna pruriens</name>
    <name type="common">Velvet bean</name>
    <name type="synonym">Dolichos pruriens</name>
    <dbReference type="NCBI Taxonomy" id="157652"/>
    <lineage>
        <taxon>Eukaryota</taxon>
        <taxon>Viridiplantae</taxon>
        <taxon>Streptophyta</taxon>
        <taxon>Embryophyta</taxon>
        <taxon>Tracheophyta</taxon>
        <taxon>Spermatophyta</taxon>
        <taxon>Magnoliopsida</taxon>
        <taxon>eudicotyledons</taxon>
        <taxon>Gunneridae</taxon>
        <taxon>Pentapetalae</taxon>
        <taxon>rosids</taxon>
        <taxon>fabids</taxon>
        <taxon>Fabales</taxon>
        <taxon>Fabaceae</taxon>
        <taxon>Papilionoideae</taxon>
        <taxon>50 kb inversion clade</taxon>
        <taxon>NPAAA clade</taxon>
        <taxon>indigoferoid/millettioid clade</taxon>
        <taxon>Phaseoleae</taxon>
        <taxon>Mucuna</taxon>
    </lineage>
</organism>
<evidence type="ECO:0000313" key="1">
    <source>
        <dbReference type="EMBL" id="RDX98457.1"/>
    </source>
</evidence>
<accession>A0A371H6P8</accession>
<feature type="non-terminal residue" evidence="1">
    <location>
        <position position="1"/>
    </location>
</feature>
<keyword evidence="2" id="KW-1185">Reference proteome</keyword>
<name>A0A371H6P8_MUCPR</name>
<comment type="caution">
    <text evidence="1">The sequence shown here is derived from an EMBL/GenBank/DDBJ whole genome shotgun (WGS) entry which is preliminary data.</text>
</comment>
<dbReference type="Proteomes" id="UP000257109">
    <property type="component" value="Unassembled WGS sequence"/>
</dbReference>